<evidence type="ECO:0000256" key="1">
    <source>
        <dbReference type="SAM" id="Coils"/>
    </source>
</evidence>
<sequence>MDENINIVKTQAPVIYTPQEVACIFKEQLKTPAKVVTIEGVYRQNPKSGNYYGYFYDSLAAQNSNYEMTLVVPAALREKMKDGTLVQVSGVVSKELRNRCSIDLHFNVTRYDVIEENVISEDEQRLMSLQAEKSARGYRNVDGVLEAKLFRGEKPNICLLFARGTITDQDFKKGLEAARSHIDFVEENETFAQISQLRAKLGQLDRKGYDVIAIVRGGGSGIKEVFDMPDLIESVVNLSTPFVTGVGHPGEKPFIAKVADKDLGTPSLLGVYFKDLVNRVIDQREKSKAVLVEQVKKQFEERITASEKQNKELNEKIATLTKDSEANRKLHAEQMVVAQKQNKELQEKIVEMNKNAANAQKLHADQMVLSEKQNKELQNKITELNKSAEKAQKLYKEQIDAMQKQQQTTEKQVKVYEEQAKSFNENITKMQQTNAALQKSLTEITTQNAKSVKELADAKALATRLEEQLKQAEKQSRPVGLYVVLVVLVAIIIFLMSN</sequence>
<dbReference type="Proteomes" id="UP001167871">
    <property type="component" value="Unassembled WGS sequence"/>
</dbReference>
<dbReference type="RefSeq" id="WP_301639746.1">
    <property type="nucleotide sequence ID" value="NZ_JAUEII010000016.1"/>
</dbReference>
<proteinExistence type="predicted"/>
<reference evidence="4" key="1">
    <citation type="submission" date="2023-06" db="EMBL/GenBank/DDBJ databases">
        <authorList>
            <person name="Zeman M."/>
            <person name="Kubasova T."/>
            <person name="Jahodarova E."/>
            <person name="Nykrynova M."/>
            <person name="Rychlik I."/>
        </authorList>
    </citation>
    <scope>NUCLEOTIDE SEQUENCE</scope>
    <source>
        <strain evidence="4">84_SSukc20</strain>
    </source>
</reference>
<evidence type="ECO:0000256" key="2">
    <source>
        <dbReference type="SAM" id="Phobius"/>
    </source>
</evidence>
<gene>
    <name evidence="4" type="ORF">QVO10_08635</name>
</gene>
<dbReference type="InterPro" id="IPR020579">
    <property type="entry name" value="Exonuc_VII_lsu_C"/>
</dbReference>
<keyword evidence="2" id="KW-0812">Transmembrane</keyword>
<keyword evidence="1" id="KW-0175">Coiled coil</keyword>
<reference evidence="4" key="2">
    <citation type="submission" date="2024-05" db="EMBL/GenBank/DDBJ databases">
        <title>Identification and characterization of horizontal gene transfer across gut microbiota members of farm animals based on homology search.</title>
        <authorList>
            <person name="Schwarzerova J."/>
            <person name="Nykrynova M."/>
            <person name="Jureckova K."/>
            <person name="Cejkova D."/>
            <person name="Rychlik I."/>
        </authorList>
    </citation>
    <scope>NUCLEOTIDE SEQUENCE</scope>
    <source>
        <strain evidence="4">84_SSukc20</strain>
    </source>
</reference>
<accession>A0ABT7X5U1</accession>
<organism evidence="4 5">
    <name type="scientific">Bacteroides gallinaceum</name>
    <dbReference type="NCBI Taxonomy" id="1462571"/>
    <lineage>
        <taxon>Bacteria</taxon>
        <taxon>Pseudomonadati</taxon>
        <taxon>Bacteroidota</taxon>
        <taxon>Bacteroidia</taxon>
        <taxon>Bacteroidales</taxon>
        <taxon>Bacteroidaceae</taxon>
        <taxon>Bacteroides</taxon>
    </lineage>
</organism>
<keyword evidence="5" id="KW-1185">Reference proteome</keyword>
<feature type="coiled-coil region" evidence="1">
    <location>
        <begin position="296"/>
        <end position="475"/>
    </location>
</feature>
<comment type="caution">
    <text evidence="4">The sequence shown here is derived from an EMBL/GenBank/DDBJ whole genome shotgun (WGS) entry which is preliminary data.</text>
</comment>
<evidence type="ECO:0000313" key="5">
    <source>
        <dbReference type="Proteomes" id="UP001167871"/>
    </source>
</evidence>
<keyword evidence="2" id="KW-0472">Membrane</keyword>
<name>A0ABT7X5U1_9BACE</name>
<dbReference type="Pfam" id="PF02601">
    <property type="entry name" value="Exonuc_VII_L"/>
    <property type="match status" value="1"/>
</dbReference>
<keyword evidence="2" id="KW-1133">Transmembrane helix</keyword>
<dbReference type="EMBL" id="JAUEII010000016">
    <property type="protein sequence ID" value="MDN0049450.1"/>
    <property type="molecule type" value="Genomic_DNA"/>
</dbReference>
<evidence type="ECO:0000313" key="4">
    <source>
        <dbReference type="EMBL" id="MDN0049450.1"/>
    </source>
</evidence>
<protein>
    <submittedName>
        <fullName evidence="4">Exodeoxyribonuclease VII large subunit</fullName>
    </submittedName>
</protein>
<feature type="transmembrane region" description="Helical" evidence="2">
    <location>
        <begin position="479"/>
        <end position="497"/>
    </location>
</feature>
<feature type="domain" description="Exonuclease VII large subunit C-terminal" evidence="3">
    <location>
        <begin position="196"/>
        <end position="410"/>
    </location>
</feature>
<evidence type="ECO:0000259" key="3">
    <source>
        <dbReference type="Pfam" id="PF02601"/>
    </source>
</evidence>